<sequence>MPTIFAATDMATLISTFPPPLPTKDHPSLIPSMSDNKLLNSHHIQRQFHSLLQTETDRMKRSGLPTILGIKDIQWLLDQETMHYSKDRSSLIPQPEIDRVTKDLLKRANNEFVLLDRFSTDNDVSYDSMSVLTNGLRLITTTEAAERGRSKMFAGSEALVAKTSNKIKSAISDLEADKVDLTTLLPNVPSPVLLEVAKRTLGEAGGEIASESSGSKIVFIPAAYKDSSEEKQAAEFEARAQELQRRLETNGFYEHPREADPEGTQARSWYRERHPDAAFESIDSPATRIVLLKPALDKAMQEMKDAVTSYADQHPAVNDGKINATLHDFLFQKSTTPKLVELILRTDYKKQIERAFSDAIADRDRKIFESLLSTAILAPLQLYILATETIFDPALRARIDERLLDHVRQDTLPLFEQTIHSQDLLRQDKRRGKELEKTLKSRDLATSLSELNTSISTFSRKQKIPHPDRDQIAAVKRTILTEKAKSIAKMARASDVLQHLIWLLLACKSDGLFMSSGKDTSRMIKLYRTVGDEETAAKLEGWRDSVKREECSDAELRDMQALATRSVEERYVEATALVNETTYEDG</sequence>
<dbReference type="EMBL" id="JAWDJX010000043">
    <property type="protein sequence ID" value="KAK3048974.1"/>
    <property type="molecule type" value="Genomic_DNA"/>
</dbReference>
<dbReference type="AlphaFoldDB" id="A0AAJ0D8F3"/>
<evidence type="ECO:0000313" key="2">
    <source>
        <dbReference type="Proteomes" id="UP001271007"/>
    </source>
</evidence>
<comment type="caution">
    <text evidence="1">The sequence shown here is derived from an EMBL/GenBank/DDBJ whole genome shotgun (WGS) entry which is preliminary data.</text>
</comment>
<organism evidence="1 2">
    <name type="scientific">Extremus antarcticus</name>
    <dbReference type="NCBI Taxonomy" id="702011"/>
    <lineage>
        <taxon>Eukaryota</taxon>
        <taxon>Fungi</taxon>
        <taxon>Dikarya</taxon>
        <taxon>Ascomycota</taxon>
        <taxon>Pezizomycotina</taxon>
        <taxon>Dothideomycetes</taxon>
        <taxon>Dothideomycetidae</taxon>
        <taxon>Mycosphaerellales</taxon>
        <taxon>Extremaceae</taxon>
        <taxon>Extremus</taxon>
    </lineage>
</organism>
<name>A0AAJ0D8F3_9PEZI</name>
<gene>
    <name evidence="1" type="ORF">LTR09_009628</name>
</gene>
<dbReference type="Proteomes" id="UP001271007">
    <property type="component" value="Unassembled WGS sequence"/>
</dbReference>
<protein>
    <submittedName>
        <fullName evidence="1">Uncharacterized protein</fullName>
    </submittedName>
</protein>
<proteinExistence type="predicted"/>
<keyword evidence="2" id="KW-1185">Reference proteome</keyword>
<evidence type="ECO:0000313" key="1">
    <source>
        <dbReference type="EMBL" id="KAK3048974.1"/>
    </source>
</evidence>
<reference evidence="1" key="1">
    <citation type="submission" date="2023-04" db="EMBL/GenBank/DDBJ databases">
        <title>Black Yeasts Isolated from many extreme environments.</title>
        <authorList>
            <person name="Coleine C."/>
            <person name="Stajich J.E."/>
            <person name="Selbmann L."/>
        </authorList>
    </citation>
    <scope>NUCLEOTIDE SEQUENCE</scope>
    <source>
        <strain evidence="1">CCFEE 5312</strain>
    </source>
</reference>
<accession>A0AAJ0D8F3</accession>